<dbReference type="PANTHER" id="PTHR46444">
    <property type="entry name" value="DCD (DEVELOPMENT AND CELL DEATH) DOMAIN PROTEIN-RELATED"/>
    <property type="match status" value="1"/>
</dbReference>
<dbReference type="EMBL" id="OOIL02006874">
    <property type="protein sequence ID" value="VFR03314.1"/>
    <property type="molecule type" value="Genomic_DNA"/>
</dbReference>
<feature type="compositionally biased region" description="Basic residues" evidence="1">
    <location>
        <begin position="213"/>
        <end position="222"/>
    </location>
</feature>
<evidence type="ECO:0000259" key="2">
    <source>
        <dbReference type="PROSITE" id="PS51222"/>
    </source>
</evidence>
<accession>A0A484NQ52</accession>
<dbReference type="SMART" id="SM00767">
    <property type="entry name" value="DCD"/>
    <property type="match status" value="1"/>
</dbReference>
<feature type="compositionally biased region" description="Polar residues" evidence="1">
    <location>
        <begin position="28"/>
        <end position="37"/>
    </location>
</feature>
<feature type="compositionally biased region" description="Basic and acidic residues" evidence="1">
    <location>
        <begin position="504"/>
        <end position="545"/>
    </location>
</feature>
<reference evidence="3 4" key="1">
    <citation type="submission" date="2018-04" db="EMBL/GenBank/DDBJ databases">
        <authorList>
            <person name="Vogel A."/>
        </authorList>
    </citation>
    <scope>NUCLEOTIDE SEQUENCE [LARGE SCALE GENOMIC DNA]</scope>
</reference>
<feature type="compositionally biased region" description="Basic and acidic residues" evidence="1">
    <location>
        <begin position="260"/>
        <end position="277"/>
    </location>
</feature>
<evidence type="ECO:0000313" key="4">
    <source>
        <dbReference type="Proteomes" id="UP000595140"/>
    </source>
</evidence>
<dbReference type="Pfam" id="PF10539">
    <property type="entry name" value="Dev_Cell_Death"/>
    <property type="match status" value="1"/>
</dbReference>
<feature type="compositionally biased region" description="Basic and acidic residues" evidence="1">
    <location>
        <begin position="170"/>
        <end position="207"/>
    </location>
</feature>
<feature type="compositionally biased region" description="Basic and acidic residues" evidence="1">
    <location>
        <begin position="327"/>
        <end position="338"/>
    </location>
</feature>
<name>A0A484NQ52_9ASTE</name>
<feature type="region of interest" description="Disordered" evidence="1">
    <location>
        <begin position="1"/>
        <end position="45"/>
    </location>
</feature>
<feature type="compositionally biased region" description="Polar residues" evidence="1">
    <location>
        <begin position="303"/>
        <end position="319"/>
    </location>
</feature>
<dbReference type="PANTHER" id="PTHR46444:SF11">
    <property type="entry name" value="DCD DOMAIN-CONTAINING PROTEIN"/>
    <property type="match status" value="1"/>
</dbReference>
<feature type="domain" description="DCD" evidence="2">
    <location>
        <begin position="362"/>
        <end position="489"/>
    </location>
</feature>
<proteinExistence type="predicted"/>
<feature type="region of interest" description="Disordered" evidence="1">
    <location>
        <begin position="711"/>
        <end position="752"/>
    </location>
</feature>
<gene>
    <name evidence="3" type="ORF">CCAM_LOCUS45089</name>
</gene>
<dbReference type="AlphaFoldDB" id="A0A484NQ52"/>
<feature type="compositionally biased region" description="Basic residues" evidence="1">
    <location>
        <begin position="278"/>
        <end position="292"/>
    </location>
</feature>
<protein>
    <recommendedName>
        <fullName evidence="2">DCD domain-containing protein</fullName>
    </recommendedName>
</protein>
<dbReference type="OrthoDB" id="1920894at2759"/>
<feature type="region of interest" description="Disordered" evidence="1">
    <location>
        <begin position="489"/>
        <end position="545"/>
    </location>
</feature>
<sequence length="752" mass="84680">MARGKRKASASSSRLVPEDVGDAPADNVETSDSTPTTMDAEEPESVSADIVEVEGSTVGTISLPQTTVSSCKDEENAVEMAAVSINRDEVETVIEETVNEPNVTTEPVTEDRNGQNVSEFELNGGAIALNEVVSGEDATKMVTDNVEDILQEEDRAADFNGGSANEEDTEGIREAANHDDDLSKDGRIAGQKDEEITEETIKEKIETRQVLLKSRKRKRGKKGAIGSFKKLAFDGKNKKVHSNADGGEVNGDSTLEDMMEQDKGNENTEEKKVEVRGKKMLSKKSKKRKKGGKGNTPAKSVLENASSEARSEQISNGVTKQPRKAGLKLEDGLKKGVSEGKSVGDSQDVPESSGKKKPSGKVEGMGLIFMCNSETKKDCYKYNILGLPSNKREVVENIYKGMRLFLYDVDLKLMYGIYKAAARGGFNIEPKAFKSKYPSQVRFRILEDCNPLAEEKFKNVIKKNYYTKNKFRCELTTDQVKDLCKLFRAGRGSSNPQKPKRPLKKESSKVVDRNKTRKHGVDRPTRPKAERREDRVEKDRVISQDRVDRNRRLSPVRENTYRDYPRHYETDHIHPFSRIPEARGSHQLLRPLPSSSAHPYVYDRPLETDAYRRVPLAVGDDPYRHDGITHDRRHYDDPYRHDRITHDRRHYDDLDHKSPYREDDPRAVYIRGLTNYIPRGRPSYLAGLSVHRGDYSPPDEYYSSSRAIESRSAVVPHPEYRPATSSRAVPEYRSGGFHPQYRSSAGMHGYPY</sequence>
<dbReference type="Proteomes" id="UP000595140">
    <property type="component" value="Unassembled WGS sequence"/>
</dbReference>
<evidence type="ECO:0000256" key="1">
    <source>
        <dbReference type="SAM" id="MobiDB-lite"/>
    </source>
</evidence>
<keyword evidence="4" id="KW-1185">Reference proteome</keyword>
<feature type="region of interest" description="Disordered" evidence="1">
    <location>
        <begin position="152"/>
        <end position="360"/>
    </location>
</feature>
<organism evidence="3 4">
    <name type="scientific">Cuscuta campestris</name>
    <dbReference type="NCBI Taxonomy" id="132261"/>
    <lineage>
        <taxon>Eukaryota</taxon>
        <taxon>Viridiplantae</taxon>
        <taxon>Streptophyta</taxon>
        <taxon>Embryophyta</taxon>
        <taxon>Tracheophyta</taxon>
        <taxon>Spermatophyta</taxon>
        <taxon>Magnoliopsida</taxon>
        <taxon>eudicotyledons</taxon>
        <taxon>Gunneridae</taxon>
        <taxon>Pentapetalae</taxon>
        <taxon>asterids</taxon>
        <taxon>lamiids</taxon>
        <taxon>Solanales</taxon>
        <taxon>Convolvulaceae</taxon>
        <taxon>Cuscuteae</taxon>
        <taxon>Cuscuta</taxon>
        <taxon>Cuscuta subgen. Grammica</taxon>
        <taxon>Cuscuta sect. Cleistogrammica</taxon>
    </lineage>
</organism>
<dbReference type="PROSITE" id="PS51222">
    <property type="entry name" value="DCD"/>
    <property type="match status" value="1"/>
</dbReference>
<dbReference type="InterPro" id="IPR013989">
    <property type="entry name" value="Dev_and_cell_death_domain"/>
</dbReference>
<evidence type="ECO:0000313" key="3">
    <source>
        <dbReference type="EMBL" id="VFR03314.1"/>
    </source>
</evidence>